<dbReference type="Gene3D" id="4.10.530.10">
    <property type="entry name" value="Gamma-fibrinogen Carboxyl Terminal Fragment, domain 2"/>
    <property type="match status" value="1"/>
</dbReference>
<dbReference type="AlphaFoldDB" id="A0A7E6E8Y1"/>
<comment type="subcellular location">
    <subcellularLocation>
        <location evidence="1">Secreted</location>
    </subcellularLocation>
</comment>
<protein>
    <submittedName>
        <fullName evidence="14">Fibrinogen alpha chain-like</fullName>
    </submittedName>
</protein>
<dbReference type="Gene3D" id="3.90.215.10">
    <property type="entry name" value="Gamma Fibrinogen, chain A, domain 1"/>
    <property type="match status" value="1"/>
</dbReference>
<dbReference type="InParanoid" id="A0A7E6E8Y1"/>
<dbReference type="PROSITE" id="PS51406">
    <property type="entry name" value="FIBRINOGEN_C_2"/>
    <property type="match status" value="1"/>
</dbReference>
<evidence type="ECO:0000256" key="8">
    <source>
        <dbReference type="ARBA" id="ARBA00023084"/>
    </source>
</evidence>
<keyword evidence="3" id="KW-0356">Hemostasis</keyword>
<keyword evidence="10" id="KW-0325">Glycoprotein</keyword>
<gene>
    <name evidence="14" type="primary">LOC118501942</name>
</gene>
<dbReference type="GO" id="GO:0042730">
    <property type="term" value="P:fibrinolysis"/>
    <property type="evidence" value="ECO:0007669"/>
    <property type="project" value="TreeGrafter"/>
</dbReference>
<dbReference type="RefSeq" id="XP_035887818.1">
    <property type="nucleotide sequence ID" value="XM_036031925.1"/>
</dbReference>
<dbReference type="PANTHER" id="PTHR47221:SF3">
    <property type="entry name" value="FIBRINOGEN ALPHA CHAIN"/>
    <property type="match status" value="1"/>
</dbReference>
<evidence type="ECO:0000313" key="13">
    <source>
        <dbReference type="Proteomes" id="UP000504628"/>
    </source>
</evidence>
<dbReference type="PANTHER" id="PTHR47221">
    <property type="entry name" value="FIBRINOGEN ALPHA CHAIN"/>
    <property type="match status" value="1"/>
</dbReference>
<dbReference type="OrthoDB" id="9945370at2759"/>
<evidence type="ECO:0000256" key="10">
    <source>
        <dbReference type="ARBA" id="ARBA00023180"/>
    </source>
</evidence>
<dbReference type="InterPro" id="IPR020837">
    <property type="entry name" value="Fibrinogen_CS"/>
</dbReference>
<dbReference type="InterPro" id="IPR037579">
    <property type="entry name" value="FIB_ANG-like"/>
</dbReference>
<dbReference type="GO" id="GO:0005201">
    <property type="term" value="F:extracellular matrix structural constituent"/>
    <property type="evidence" value="ECO:0007669"/>
    <property type="project" value="TreeGrafter"/>
</dbReference>
<evidence type="ECO:0000256" key="5">
    <source>
        <dbReference type="ARBA" id="ARBA00022729"/>
    </source>
</evidence>
<keyword evidence="8" id="KW-0094">Blood coagulation</keyword>
<evidence type="ECO:0000313" key="14">
    <source>
        <dbReference type="RefSeq" id="XP_035887818.1"/>
    </source>
</evidence>
<organism evidence="13 14">
    <name type="scientific">Phyllostomus discolor</name>
    <name type="common">pale spear-nosed bat</name>
    <dbReference type="NCBI Taxonomy" id="89673"/>
    <lineage>
        <taxon>Eukaryota</taxon>
        <taxon>Metazoa</taxon>
        <taxon>Chordata</taxon>
        <taxon>Craniata</taxon>
        <taxon>Vertebrata</taxon>
        <taxon>Euteleostomi</taxon>
        <taxon>Mammalia</taxon>
        <taxon>Eutheria</taxon>
        <taxon>Laurasiatheria</taxon>
        <taxon>Chiroptera</taxon>
        <taxon>Yangochiroptera</taxon>
        <taxon>Phyllostomidae</taxon>
        <taxon>Phyllostominae</taxon>
        <taxon>Phyllostomus</taxon>
    </lineage>
</organism>
<dbReference type="GO" id="GO:0034116">
    <property type="term" value="P:positive regulation of heterotypic cell-cell adhesion"/>
    <property type="evidence" value="ECO:0007669"/>
    <property type="project" value="TreeGrafter"/>
</dbReference>
<dbReference type="GO" id="GO:0072377">
    <property type="term" value="P:blood coagulation, common pathway"/>
    <property type="evidence" value="ECO:0007669"/>
    <property type="project" value="TreeGrafter"/>
</dbReference>
<evidence type="ECO:0000256" key="3">
    <source>
        <dbReference type="ARBA" id="ARBA00022696"/>
    </source>
</evidence>
<sequence length="188" mass="21362">MDGSLNFNRTWQDYKRGFGSLNDKGEGEFWLGNEYLHLLTLEGSVLRVELEDWSGDWAFAEYHLRVGSEAEGYVLQVSSYEGTAGDALIEGSIEEGTEYTSHAGMQFSTFDRDADQWEENCAEVYGGGWWYNNCQAANLNGIYYPGGFYDPRNNSPYEIENGVVWLPFRGADYSLRAVRMKIRPLVAQ</sequence>
<dbReference type="InterPro" id="IPR036056">
    <property type="entry name" value="Fibrinogen-like_C"/>
</dbReference>
<comment type="subunit">
    <text evidence="11">Heterohexamer; disulfide linked. Contains 2 sets of 3 non-identical chains (alpha, beta and gamma). The 2 heterotrimers are in head to head conformation with the N-termini in a small central domain.</text>
</comment>
<dbReference type="GO" id="GO:0046872">
    <property type="term" value="F:metal ion binding"/>
    <property type="evidence" value="ECO:0007669"/>
    <property type="project" value="UniProtKB-KW"/>
</dbReference>
<keyword evidence="6" id="KW-0106">Calcium</keyword>
<keyword evidence="5" id="KW-0732">Signal</keyword>
<evidence type="ECO:0000259" key="12">
    <source>
        <dbReference type="PROSITE" id="PS51406"/>
    </source>
</evidence>
<accession>A0A7E6E8Y1</accession>
<evidence type="ECO:0000256" key="9">
    <source>
        <dbReference type="ARBA" id="ARBA00023157"/>
    </source>
</evidence>
<dbReference type="GO" id="GO:0030674">
    <property type="term" value="F:protein-macromolecule adaptor activity"/>
    <property type="evidence" value="ECO:0007669"/>
    <property type="project" value="TreeGrafter"/>
</dbReference>
<dbReference type="GO" id="GO:0070527">
    <property type="term" value="P:platelet aggregation"/>
    <property type="evidence" value="ECO:0007669"/>
    <property type="project" value="TreeGrafter"/>
</dbReference>
<name>A0A7E6E8Y1_9CHIR</name>
<keyword evidence="2" id="KW-0964">Secreted</keyword>
<dbReference type="FunFam" id="4.10.530.10:FF:000002">
    <property type="entry name" value="Fibrinogen gamma chain"/>
    <property type="match status" value="1"/>
</dbReference>
<reference evidence="14" key="1">
    <citation type="submission" date="2025-08" db="UniProtKB">
        <authorList>
            <consortium name="RefSeq"/>
        </authorList>
    </citation>
    <scope>IDENTIFICATION</scope>
    <source>
        <tissue evidence="14">Muscle</tissue>
    </source>
</reference>
<evidence type="ECO:0000256" key="4">
    <source>
        <dbReference type="ARBA" id="ARBA00022723"/>
    </source>
</evidence>
<dbReference type="PROSITE" id="PS00514">
    <property type="entry name" value="FIBRINOGEN_C_1"/>
    <property type="match status" value="1"/>
</dbReference>
<dbReference type="SUPFAM" id="SSF56496">
    <property type="entry name" value="Fibrinogen C-terminal domain-like"/>
    <property type="match status" value="1"/>
</dbReference>
<evidence type="ECO:0000256" key="11">
    <source>
        <dbReference type="ARBA" id="ARBA00025974"/>
    </source>
</evidence>
<dbReference type="SMART" id="SM00186">
    <property type="entry name" value="FBG"/>
    <property type="match status" value="1"/>
</dbReference>
<proteinExistence type="predicted"/>
<keyword evidence="4" id="KW-0479">Metal-binding</keyword>
<dbReference type="CDD" id="cd00087">
    <property type="entry name" value="FReD"/>
    <property type="match status" value="1"/>
</dbReference>
<dbReference type="GO" id="GO:0005577">
    <property type="term" value="C:fibrinogen complex"/>
    <property type="evidence" value="ECO:0007669"/>
    <property type="project" value="TreeGrafter"/>
</dbReference>
<dbReference type="KEGG" id="pdic:118501942"/>
<keyword evidence="7" id="KW-0175">Coiled coil</keyword>
<evidence type="ECO:0000256" key="7">
    <source>
        <dbReference type="ARBA" id="ARBA00023054"/>
    </source>
</evidence>
<evidence type="ECO:0000256" key="1">
    <source>
        <dbReference type="ARBA" id="ARBA00004613"/>
    </source>
</evidence>
<dbReference type="InterPro" id="IPR014716">
    <property type="entry name" value="Fibrinogen_a/b/g_C_1"/>
</dbReference>
<dbReference type="Pfam" id="PF00147">
    <property type="entry name" value="Fibrinogen_C"/>
    <property type="match status" value="1"/>
</dbReference>
<dbReference type="InterPro" id="IPR002181">
    <property type="entry name" value="Fibrinogen_a/b/g_C_dom"/>
</dbReference>
<keyword evidence="13" id="KW-1185">Reference proteome</keyword>
<feature type="domain" description="Fibrinogen C-terminal" evidence="12">
    <location>
        <begin position="1"/>
        <end position="186"/>
    </location>
</feature>
<evidence type="ECO:0000256" key="6">
    <source>
        <dbReference type="ARBA" id="ARBA00022837"/>
    </source>
</evidence>
<evidence type="ECO:0000256" key="2">
    <source>
        <dbReference type="ARBA" id="ARBA00022525"/>
    </source>
</evidence>
<dbReference type="GeneID" id="118501942"/>
<dbReference type="Proteomes" id="UP000504628">
    <property type="component" value="Chromosome 8"/>
</dbReference>
<keyword evidence="9" id="KW-1015">Disulfide bond</keyword>